<dbReference type="EMBL" id="UGQQ01000001">
    <property type="protein sequence ID" value="STZ54572.1"/>
    <property type="molecule type" value="Genomic_DNA"/>
</dbReference>
<evidence type="ECO:0000256" key="1">
    <source>
        <dbReference type="ARBA" id="ARBA00008791"/>
    </source>
</evidence>
<dbReference type="InterPro" id="IPR006015">
    <property type="entry name" value="Universal_stress_UspA"/>
</dbReference>
<dbReference type="InterPro" id="IPR006016">
    <property type="entry name" value="UspA"/>
</dbReference>
<accession>A0A378T169</accession>
<evidence type="ECO:0000259" key="4">
    <source>
        <dbReference type="Pfam" id="PF00582"/>
    </source>
</evidence>
<dbReference type="GO" id="GO:0005524">
    <property type="term" value="F:ATP binding"/>
    <property type="evidence" value="ECO:0007669"/>
    <property type="project" value="UniProtKB-KW"/>
</dbReference>
<dbReference type="InterPro" id="IPR014729">
    <property type="entry name" value="Rossmann-like_a/b/a_fold"/>
</dbReference>
<keyword evidence="3" id="KW-0067">ATP-binding</keyword>
<evidence type="ECO:0000256" key="3">
    <source>
        <dbReference type="ARBA" id="ARBA00022840"/>
    </source>
</evidence>
<dbReference type="AlphaFoldDB" id="A0A378T169"/>
<dbReference type="Proteomes" id="UP000254945">
    <property type="component" value="Unassembled WGS sequence"/>
</dbReference>
<dbReference type="Gene3D" id="3.40.50.620">
    <property type="entry name" value="HUPs"/>
    <property type="match status" value="2"/>
</dbReference>
<evidence type="ECO:0000256" key="2">
    <source>
        <dbReference type="ARBA" id="ARBA00022741"/>
    </source>
</evidence>
<sequence>MPRNENGAAVNANILVGIDGSMAALDAAVWAAREADRRKVSVRLVHVIDPREAEIDFGPWSQHRILKHLEFNAVDLLAEAQQQIAAVCPEVVVETSSMVGRPLQMLIALSREALMTVVGTSRAETQGAAHAGSVAVSVSAHGYGPVVVVRGVRNDAHAEQQRTIVVAVDSSEAADNATEWAFAEAALRGADLTAVFSCGELPGSLTDRDSEPRWWLEYQAQQLQLLNEHIERWSEHYPEVVVHCAVTSGRTAWALMRWAHEAQLIVVGSRGRSEFVGAVLGSTSHALIHHSPCPVMIVPSSASSNRSGQP</sequence>
<name>A0A378T169_9MYCO</name>
<evidence type="ECO:0000313" key="5">
    <source>
        <dbReference type="EMBL" id="STZ54572.1"/>
    </source>
</evidence>
<dbReference type="SUPFAM" id="SSF52402">
    <property type="entry name" value="Adenine nucleotide alpha hydrolases-like"/>
    <property type="match status" value="2"/>
</dbReference>
<reference evidence="5 6" key="1">
    <citation type="submission" date="2018-06" db="EMBL/GenBank/DDBJ databases">
        <authorList>
            <consortium name="Pathogen Informatics"/>
            <person name="Doyle S."/>
        </authorList>
    </citation>
    <scope>NUCLEOTIDE SEQUENCE [LARGE SCALE GENOMIC DNA]</scope>
    <source>
        <strain evidence="5 6">NCTC4524</strain>
    </source>
</reference>
<dbReference type="PRINTS" id="PR01438">
    <property type="entry name" value="UNVRSLSTRESS"/>
</dbReference>
<feature type="domain" description="UspA" evidence="4">
    <location>
        <begin position="162"/>
        <end position="299"/>
    </location>
</feature>
<dbReference type="RefSeq" id="WP_036387421.1">
    <property type="nucleotide sequence ID" value="NZ_CP081000.1"/>
</dbReference>
<dbReference type="PANTHER" id="PTHR46268">
    <property type="entry name" value="STRESS RESPONSE PROTEIN NHAX"/>
    <property type="match status" value="1"/>
</dbReference>
<dbReference type="PANTHER" id="PTHR46268:SF27">
    <property type="entry name" value="UNIVERSAL STRESS PROTEIN RV2623"/>
    <property type="match status" value="1"/>
</dbReference>
<comment type="similarity">
    <text evidence="1">Belongs to the universal stress protein A family.</text>
</comment>
<proteinExistence type="inferred from homology"/>
<gene>
    <name evidence="5" type="ORF">NCTC4524_02209</name>
</gene>
<dbReference type="STRING" id="1796.ABW05_02030"/>
<feature type="domain" description="UspA" evidence="4">
    <location>
        <begin position="13"/>
        <end position="150"/>
    </location>
</feature>
<evidence type="ECO:0000313" key="6">
    <source>
        <dbReference type="Proteomes" id="UP000254945"/>
    </source>
</evidence>
<organism evidence="5 6">
    <name type="scientific">Mycolicibacterium senegalense</name>
    <dbReference type="NCBI Taxonomy" id="1796"/>
    <lineage>
        <taxon>Bacteria</taxon>
        <taxon>Bacillati</taxon>
        <taxon>Actinomycetota</taxon>
        <taxon>Actinomycetes</taxon>
        <taxon>Mycobacteriales</taxon>
        <taxon>Mycobacteriaceae</taxon>
        <taxon>Mycolicibacterium</taxon>
    </lineage>
</organism>
<dbReference type="Pfam" id="PF00582">
    <property type="entry name" value="Usp"/>
    <property type="match status" value="2"/>
</dbReference>
<keyword evidence="2" id="KW-0547">Nucleotide-binding</keyword>
<protein>
    <submittedName>
        <fullName evidence="5">Universal stress protein</fullName>
    </submittedName>
</protein>